<dbReference type="InterPro" id="IPR029063">
    <property type="entry name" value="SAM-dependent_MTases_sf"/>
</dbReference>
<dbReference type="PANTHER" id="PTHR44307:SF2">
    <property type="entry name" value="PHOSPHOETHANOLAMINE METHYLTRANSFERASE ISOFORM X1"/>
    <property type="match status" value="1"/>
</dbReference>
<dbReference type="GO" id="GO:0008757">
    <property type="term" value="F:S-adenosylmethionine-dependent methyltransferase activity"/>
    <property type="evidence" value="ECO:0007669"/>
    <property type="project" value="InterPro"/>
</dbReference>
<reference evidence="6" key="1">
    <citation type="submission" date="2018-05" db="EMBL/GenBank/DDBJ databases">
        <authorList>
            <person name="Lanie J.A."/>
            <person name="Ng W.-L."/>
            <person name="Kazmierczak K.M."/>
            <person name="Andrzejewski T.M."/>
            <person name="Davidsen T.M."/>
            <person name="Wayne K.J."/>
            <person name="Tettelin H."/>
            <person name="Glass J.I."/>
            <person name="Rusch D."/>
            <person name="Podicherti R."/>
            <person name="Tsui H.-C.T."/>
            <person name="Winkler M.E."/>
        </authorList>
    </citation>
    <scope>NUCLEOTIDE SEQUENCE</scope>
</reference>
<evidence type="ECO:0000313" key="6">
    <source>
        <dbReference type="EMBL" id="SVA77622.1"/>
    </source>
</evidence>
<proteinExistence type="predicted"/>
<dbReference type="InterPro" id="IPR025714">
    <property type="entry name" value="Methyltranfer_dom"/>
</dbReference>
<accession>A0A381YLZ9</accession>
<comment type="pathway">
    <text evidence="1">Lipid metabolism.</text>
</comment>
<sequence>MKKPNSVPITKNNLLYNFIFRASANKKIRTYYHLLEPLFHSMSDNNMFLNLGYDDLSKKTISSIVDTQKKMVEIVTRGFKKEGRWLDAGSGTGAPACYLANSYPSINIEGINIVKTQIEKANDLAKNKNCDDRVKFNYGNAQDIPYSDNHFENIYAIESAFHFEDKTKFISESKRVLKQQGQISIADIVIRPEYLKFRDWYKVSIAKHGLATKEFYNKDKWVILLTSTGFDNVKVEDITLNVSNVLPHWVSLIKKNHDKLLDLYPKIFLTMLCKCLMYAYNMGDKCPFGYHLITATKEN</sequence>
<gene>
    <name evidence="6" type="ORF">METZ01_LOCUS130476</name>
</gene>
<name>A0A381YLZ9_9ZZZZ</name>
<evidence type="ECO:0000256" key="4">
    <source>
        <dbReference type="ARBA" id="ARBA00025707"/>
    </source>
</evidence>
<comment type="pathway">
    <text evidence="4">Phospholipid metabolism.</text>
</comment>
<feature type="domain" description="Methyltransferase" evidence="5">
    <location>
        <begin position="80"/>
        <end position="191"/>
    </location>
</feature>
<dbReference type="SUPFAM" id="SSF53335">
    <property type="entry name" value="S-adenosyl-L-methionine-dependent methyltransferases"/>
    <property type="match status" value="1"/>
</dbReference>
<dbReference type="Gene3D" id="3.40.50.150">
    <property type="entry name" value="Vaccinia Virus protein VP39"/>
    <property type="match status" value="1"/>
</dbReference>
<dbReference type="PANTHER" id="PTHR44307">
    <property type="entry name" value="PHOSPHOETHANOLAMINE METHYLTRANSFERASE"/>
    <property type="match status" value="1"/>
</dbReference>
<evidence type="ECO:0000256" key="3">
    <source>
        <dbReference type="ARBA" id="ARBA00022679"/>
    </source>
</evidence>
<dbReference type="EMBL" id="UINC01018472">
    <property type="protein sequence ID" value="SVA77622.1"/>
    <property type="molecule type" value="Genomic_DNA"/>
</dbReference>
<keyword evidence="3" id="KW-0808">Transferase</keyword>
<organism evidence="6">
    <name type="scientific">marine metagenome</name>
    <dbReference type="NCBI Taxonomy" id="408172"/>
    <lineage>
        <taxon>unclassified sequences</taxon>
        <taxon>metagenomes</taxon>
        <taxon>ecological metagenomes</taxon>
    </lineage>
</organism>
<dbReference type="Pfam" id="PF13847">
    <property type="entry name" value="Methyltransf_31"/>
    <property type="match status" value="1"/>
</dbReference>
<protein>
    <recommendedName>
        <fullName evidence="5">Methyltransferase domain-containing protein</fullName>
    </recommendedName>
</protein>
<evidence type="ECO:0000259" key="5">
    <source>
        <dbReference type="Pfam" id="PF13847"/>
    </source>
</evidence>
<evidence type="ECO:0000256" key="1">
    <source>
        <dbReference type="ARBA" id="ARBA00005189"/>
    </source>
</evidence>
<keyword evidence="2" id="KW-0489">Methyltransferase</keyword>
<dbReference type="GO" id="GO:0032259">
    <property type="term" value="P:methylation"/>
    <property type="evidence" value="ECO:0007669"/>
    <property type="project" value="UniProtKB-KW"/>
</dbReference>
<evidence type="ECO:0000256" key="2">
    <source>
        <dbReference type="ARBA" id="ARBA00022603"/>
    </source>
</evidence>
<dbReference type="AlphaFoldDB" id="A0A381YLZ9"/>
<dbReference type="CDD" id="cd02440">
    <property type="entry name" value="AdoMet_MTases"/>
    <property type="match status" value="1"/>
</dbReference>